<evidence type="ECO:0000313" key="5">
    <source>
        <dbReference type="Proteomes" id="UP000001903"/>
    </source>
</evidence>
<evidence type="ECO:0000259" key="3">
    <source>
        <dbReference type="Pfam" id="PF24035"/>
    </source>
</evidence>
<evidence type="ECO:0000256" key="1">
    <source>
        <dbReference type="SAM" id="MobiDB-lite"/>
    </source>
</evidence>
<dbReference type="AlphaFoldDB" id="D2RRG5"/>
<evidence type="ECO:0000256" key="2">
    <source>
        <dbReference type="SAM" id="Phobius"/>
    </source>
</evidence>
<dbReference type="Proteomes" id="UP000001903">
    <property type="component" value="Chromosome"/>
</dbReference>
<feature type="compositionally biased region" description="Basic and acidic residues" evidence="1">
    <location>
        <begin position="1"/>
        <end position="12"/>
    </location>
</feature>
<evidence type="ECO:0000313" key="4">
    <source>
        <dbReference type="EMBL" id="ADB60525.1"/>
    </source>
</evidence>
<keyword evidence="2" id="KW-0812">Transmembrane</keyword>
<dbReference type="HOGENOM" id="CLU_093378_1_0_2"/>
<protein>
    <recommendedName>
        <fullName evidence="3">DUF7344 domain-containing protein</fullName>
    </recommendedName>
</protein>
<dbReference type="KEGG" id="htu:Htur_1639"/>
<sequence length="211" mass="23263">MYDMMPKTDRRSSTGTPSHDPPSDEPEALSPDDIFHILQTNRRRDAISYLLDREGPVKMSDIAEHVSAKEHETTVAELTSTQRQRVYIPLYQSHLPKLDEKGVIDYNKPRGIVRPTERIEVFRPYLEAAESNESPDQPDADDGLVDQLFDGTHAMFVGASVGLLAASVSGLLVIPQLTLVAIIGLLFVLTTIKTNLVDSAATKHTGDGRLS</sequence>
<feature type="region of interest" description="Disordered" evidence="1">
    <location>
        <begin position="1"/>
        <end position="30"/>
    </location>
</feature>
<dbReference type="EMBL" id="CP001860">
    <property type="protein sequence ID" value="ADB60525.1"/>
    <property type="molecule type" value="Genomic_DNA"/>
</dbReference>
<dbReference type="eggNOG" id="arCOG03828">
    <property type="taxonomic scope" value="Archaea"/>
</dbReference>
<accession>D2RRG5</accession>
<feature type="domain" description="DUF7344" evidence="3">
    <location>
        <begin position="35"/>
        <end position="114"/>
    </location>
</feature>
<dbReference type="InterPro" id="IPR055768">
    <property type="entry name" value="DUF7344"/>
</dbReference>
<keyword evidence="2" id="KW-1133">Transmembrane helix</keyword>
<organism evidence="4 5">
    <name type="scientific">Haloterrigena turkmenica (strain ATCC 51198 / DSM 5511 / JCM 9101 / NCIMB 13204 / VKM B-1734 / 4k)</name>
    <name type="common">Halococcus turkmenicus</name>
    <dbReference type="NCBI Taxonomy" id="543526"/>
    <lineage>
        <taxon>Archaea</taxon>
        <taxon>Methanobacteriati</taxon>
        <taxon>Methanobacteriota</taxon>
        <taxon>Stenosarchaea group</taxon>
        <taxon>Halobacteria</taxon>
        <taxon>Halobacteriales</taxon>
        <taxon>Natrialbaceae</taxon>
        <taxon>Haloterrigena</taxon>
    </lineage>
</organism>
<dbReference type="Pfam" id="PF24035">
    <property type="entry name" value="DUF7344"/>
    <property type="match status" value="1"/>
</dbReference>
<proteinExistence type="predicted"/>
<gene>
    <name evidence="4" type="ordered locus">Htur_1639</name>
</gene>
<name>D2RRG5_HALTV</name>
<keyword evidence="2" id="KW-0472">Membrane</keyword>
<reference evidence="4 5" key="1">
    <citation type="journal article" date="2010" name="Stand. Genomic Sci.">
        <title>Complete genome sequence of Haloterrigena turkmenica type strain (4k).</title>
        <authorList>
            <person name="Saunders E."/>
            <person name="Tindall B.J."/>
            <person name="Fahnrich R."/>
            <person name="Lapidus A."/>
            <person name="Copeland A."/>
            <person name="Del Rio T.G."/>
            <person name="Lucas S."/>
            <person name="Chen F."/>
            <person name="Tice H."/>
            <person name="Cheng J.F."/>
            <person name="Han C."/>
            <person name="Detter J.C."/>
            <person name="Bruce D."/>
            <person name="Goodwin L."/>
            <person name="Chain P."/>
            <person name="Pitluck S."/>
            <person name="Pati A."/>
            <person name="Ivanova N."/>
            <person name="Mavromatis K."/>
            <person name="Chen A."/>
            <person name="Palaniappan K."/>
            <person name="Land M."/>
            <person name="Hauser L."/>
            <person name="Chang Y.J."/>
            <person name="Jeffries C.D."/>
            <person name="Brettin T."/>
            <person name="Rohde M."/>
            <person name="Goker M."/>
            <person name="Bristow J."/>
            <person name="Eisen J.A."/>
            <person name="Markowitz V."/>
            <person name="Hugenholtz P."/>
            <person name="Klenk H.P."/>
            <person name="Kyrpides N.C."/>
        </authorList>
    </citation>
    <scope>NUCLEOTIDE SEQUENCE [LARGE SCALE GENOMIC DNA]</scope>
    <source>
        <strain evidence="5">ATCC 51198 / DSM 5511 / JCM 9101 / NCIMB 13204 / VKM B-1734 / 4k</strain>
    </source>
</reference>
<feature type="transmembrane region" description="Helical" evidence="2">
    <location>
        <begin position="163"/>
        <end position="189"/>
    </location>
</feature>
<keyword evidence="5" id="KW-1185">Reference proteome</keyword>